<keyword evidence="3" id="KW-1185">Reference proteome</keyword>
<name>A0A4Y8D3E2_9HELO</name>
<dbReference type="EMBL" id="PHWZ01000177">
    <property type="protein sequence ID" value="TEY60747.1"/>
    <property type="molecule type" value="Genomic_DNA"/>
</dbReference>
<protein>
    <submittedName>
        <fullName evidence="2">Uncharacterized protein</fullName>
    </submittedName>
</protein>
<feature type="region of interest" description="Disordered" evidence="1">
    <location>
        <begin position="1"/>
        <end position="49"/>
    </location>
</feature>
<feature type="compositionally biased region" description="Basic and acidic residues" evidence="1">
    <location>
        <begin position="25"/>
        <end position="38"/>
    </location>
</feature>
<evidence type="ECO:0000313" key="2">
    <source>
        <dbReference type="EMBL" id="TEY60747.1"/>
    </source>
</evidence>
<organism evidence="2 3">
    <name type="scientific">Botryotinia calthae</name>
    <dbReference type="NCBI Taxonomy" id="38488"/>
    <lineage>
        <taxon>Eukaryota</taxon>
        <taxon>Fungi</taxon>
        <taxon>Dikarya</taxon>
        <taxon>Ascomycota</taxon>
        <taxon>Pezizomycotina</taxon>
        <taxon>Leotiomycetes</taxon>
        <taxon>Helotiales</taxon>
        <taxon>Sclerotiniaceae</taxon>
        <taxon>Botryotinia</taxon>
    </lineage>
</organism>
<reference evidence="2 3" key="1">
    <citation type="submission" date="2017-11" db="EMBL/GenBank/DDBJ databases">
        <title>Comparative genomics of Botrytis spp.</title>
        <authorList>
            <person name="Valero-Jimenez C.A."/>
            <person name="Tapia P."/>
            <person name="Veloso J."/>
            <person name="Silva-Moreno E."/>
            <person name="Staats M."/>
            <person name="Valdes J.H."/>
            <person name="Van Kan J.A.L."/>
        </authorList>
    </citation>
    <scope>NUCLEOTIDE SEQUENCE [LARGE SCALE GENOMIC DNA]</scope>
    <source>
        <strain evidence="2 3">MUCL2830</strain>
    </source>
</reference>
<sequence>MANSTEGSKARHDLSETPVHSAGPLKEDGGSIHTDKKTSSGTISRSWPSGRDPYYPNSSSVFHCCLCHEYVIQDWNGQAVEISPDVNYEIAVQKHVYNDWFPGIEFIKDGKVYIIGADIQPSGERYSCATTKFLHTVRDDGCTYIVVQPLTPLENRLGNDIVDQLSLEVREIRRRSGSHPGEIFWNLPRSHRCHILKFPQEILDVIFEYLLWIPSATVEPDVIITNVVRSYKKYEMPTYKAALWNETHPIYRDDPTYEPWRESAMTKEKKICHGGRDFIQLNRILRRAIDATCLRTCTEFFKFGSEILYRETSSNFLKRVSGLLAQKHVGSKENFTTLIQIMQGVPTKELAGWAYHDQFLRFLYVIRPRNANLIRNLYFWGTASLHSCNSKLRDGRYANCPVDLFPEICIYIQFINELCPNVESVTLEIDAPAFSDAYDSDFSISKERDYEHAITPFLRNQIRELKYVKSLALRSWNTGGLKYAYDNPDRIHGCHDLDFPIAKETIKWFKDRARGWAKDEH</sequence>
<evidence type="ECO:0000256" key="1">
    <source>
        <dbReference type="SAM" id="MobiDB-lite"/>
    </source>
</evidence>
<comment type="caution">
    <text evidence="2">The sequence shown here is derived from an EMBL/GenBank/DDBJ whole genome shotgun (WGS) entry which is preliminary data.</text>
</comment>
<dbReference type="Proteomes" id="UP000297299">
    <property type="component" value="Unassembled WGS sequence"/>
</dbReference>
<evidence type="ECO:0000313" key="3">
    <source>
        <dbReference type="Proteomes" id="UP000297299"/>
    </source>
</evidence>
<dbReference type="AlphaFoldDB" id="A0A4Y8D3E2"/>
<accession>A0A4Y8D3E2</accession>
<dbReference type="OrthoDB" id="3505248at2759"/>
<proteinExistence type="predicted"/>
<gene>
    <name evidence="2" type="ORF">BOTCAL_0177g00070</name>
</gene>